<proteinExistence type="predicted"/>
<feature type="region of interest" description="Disordered" evidence="1">
    <location>
        <begin position="165"/>
        <end position="197"/>
    </location>
</feature>
<keyword evidence="2" id="KW-1185">Reference proteome</keyword>
<dbReference type="Pfam" id="PF09713">
    <property type="entry name" value="A_thal_3526"/>
    <property type="match status" value="1"/>
</dbReference>
<reference evidence="3 4" key="1">
    <citation type="submission" date="2025-04" db="UniProtKB">
        <authorList>
            <consortium name="RefSeq"/>
        </authorList>
    </citation>
    <scope>IDENTIFICATION</scope>
    <source>
        <tissue evidence="3 4">Young leaves</tissue>
    </source>
</reference>
<dbReference type="PANTHER" id="PTHR31871:SF1">
    <property type="entry name" value="HISTIDINE-TRNA LIGASE"/>
    <property type="match status" value="1"/>
</dbReference>
<dbReference type="RefSeq" id="XP_038973321.1">
    <property type="nucleotide sequence ID" value="XM_039117393.1"/>
</dbReference>
<dbReference type="KEGG" id="pda:120103663"/>
<dbReference type="RefSeq" id="XP_017701636.1">
    <property type="nucleotide sequence ID" value="XM_017846147.3"/>
</dbReference>
<gene>
    <name evidence="3 4 5 6" type="primary">LOC120103663</name>
</gene>
<dbReference type="InterPro" id="IPR006476">
    <property type="entry name" value="CHP01589_pln"/>
</dbReference>
<dbReference type="Proteomes" id="UP000228380">
    <property type="component" value="Unplaced"/>
</dbReference>
<feature type="compositionally biased region" description="Basic and acidic residues" evidence="1">
    <location>
        <begin position="182"/>
        <end position="197"/>
    </location>
</feature>
<dbReference type="AlphaFoldDB" id="A0A8B8ZGP6"/>
<accession>A0A8B8ZGP6</accession>
<evidence type="ECO:0000313" key="2">
    <source>
        <dbReference type="Proteomes" id="UP000228380"/>
    </source>
</evidence>
<evidence type="ECO:0000313" key="5">
    <source>
        <dbReference type="RefSeq" id="XP_038973320.1"/>
    </source>
</evidence>
<sequence>MAVSDPERISSDIILIKRVQHMIESCLQRYMNKEEVVKELKEKALIEPWLVDLLWRGLEKENPEFFSGYHVRLMLIKQITMFNQLLERQCYLMEQSHQEEHQDNNHHTTGSQVVHEVMPPRSSQYNLMNSLDGIDKNNAVNSQTEGFPNMSSSVSEMCAGLSSMASSSHFPLHPNSSAEEVSQNREGSELEPPRRDI</sequence>
<dbReference type="OrthoDB" id="1100438at2759"/>
<feature type="compositionally biased region" description="Polar residues" evidence="1">
    <location>
        <begin position="165"/>
        <end position="181"/>
    </location>
</feature>
<dbReference type="RefSeq" id="XP_038973320.1">
    <property type="nucleotide sequence ID" value="XM_039117392.1"/>
</dbReference>
<dbReference type="NCBIfam" id="TIGR01589">
    <property type="entry name" value="A_thal_3526"/>
    <property type="match status" value="1"/>
</dbReference>
<evidence type="ECO:0000313" key="3">
    <source>
        <dbReference type="RefSeq" id="XP_008809185.1"/>
    </source>
</evidence>
<evidence type="ECO:0000256" key="1">
    <source>
        <dbReference type="SAM" id="MobiDB-lite"/>
    </source>
</evidence>
<evidence type="ECO:0000313" key="6">
    <source>
        <dbReference type="RefSeq" id="XP_038973321.1"/>
    </source>
</evidence>
<evidence type="ECO:0000313" key="4">
    <source>
        <dbReference type="RefSeq" id="XP_017701636.1"/>
    </source>
</evidence>
<dbReference type="RefSeq" id="XP_008809185.1">
    <property type="nucleotide sequence ID" value="XM_008810963.4"/>
</dbReference>
<dbReference type="GeneID" id="120103663"/>
<name>A0A8B8ZGP6_PHODC</name>
<dbReference type="PANTHER" id="PTHR31871">
    <property type="entry name" value="OS02G0137100 PROTEIN"/>
    <property type="match status" value="1"/>
</dbReference>
<protein>
    <submittedName>
        <fullName evidence="3 4">Uncharacterized protein LOC120103663 isoform X1</fullName>
    </submittedName>
</protein>
<organism evidence="2 5">
    <name type="scientific">Phoenix dactylifera</name>
    <name type="common">Date palm</name>
    <dbReference type="NCBI Taxonomy" id="42345"/>
    <lineage>
        <taxon>Eukaryota</taxon>
        <taxon>Viridiplantae</taxon>
        <taxon>Streptophyta</taxon>
        <taxon>Embryophyta</taxon>
        <taxon>Tracheophyta</taxon>
        <taxon>Spermatophyta</taxon>
        <taxon>Magnoliopsida</taxon>
        <taxon>Liliopsida</taxon>
        <taxon>Arecaceae</taxon>
        <taxon>Coryphoideae</taxon>
        <taxon>Phoeniceae</taxon>
        <taxon>Phoenix</taxon>
    </lineage>
</organism>